<comment type="caution">
    <text evidence="2">The sequence shown here is derived from an EMBL/GenBank/DDBJ whole genome shotgun (WGS) entry which is preliminary data.</text>
</comment>
<feature type="compositionally biased region" description="Basic and acidic residues" evidence="1">
    <location>
        <begin position="33"/>
        <end position="61"/>
    </location>
</feature>
<evidence type="ECO:0000256" key="1">
    <source>
        <dbReference type="SAM" id="MobiDB-lite"/>
    </source>
</evidence>
<keyword evidence="3" id="KW-1185">Reference proteome</keyword>
<organism evidence="2 3">
    <name type="scientific">Trapa incisa</name>
    <dbReference type="NCBI Taxonomy" id="236973"/>
    <lineage>
        <taxon>Eukaryota</taxon>
        <taxon>Viridiplantae</taxon>
        <taxon>Streptophyta</taxon>
        <taxon>Embryophyta</taxon>
        <taxon>Tracheophyta</taxon>
        <taxon>Spermatophyta</taxon>
        <taxon>Magnoliopsida</taxon>
        <taxon>eudicotyledons</taxon>
        <taxon>Gunneridae</taxon>
        <taxon>Pentapetalae</taxon>
        <taxon>rosids</taxon>
        <taxon>malvids</taxon>
        <taxon>Myrtales</taxon>
        <taxon>Lythraceae</taxon>
        <taxon>Trapa</taxon>
    </lineage>
</organism>
<reference evidence="2 3" key="1">
    <citation type="journal article" date="2023" name="Hortic Res">
        <title>Pangenome of water caltrop reveals structural variations and asymmetric subgenome divergence after allopolyploidization.</title>
        <authorList>
            <person name="Zhang X."/>
            <person name="Chen Y."/>
            <person name="Wang L."/>
            <person name="Yuan Y."/>
            <person name="Fang M."/>
            <person name="Shi L."/>
            <person name="Lu R."/>
            <person name="Comes H.P."/>
            <person name="Ma Y."/>
            <person name="Chen Y."/>
            <person name="Huang G."/>
            <person name="Zhou Y."/>
            <person name="Zheng Z."/>
            <person name="Qiu Y."/>
        </authorList>
    </citation>
    <scope>NUCLEOTIDE SEQUENCE [LARGE SCALE GENOMIC DNA]</scope>
    <source>
        <tissue evidence="2">Roots</tissue>
    </source>
</reference>
<accession>A0AAN7JK18</accession>
<evidence type="ECO:0000313" key="3">
    <source>
        <dbReference type="Proteomes" id="UP001345219"/>
    </source>
</evidence>
<protein>
    <submittedName>
        <fullName evidence="2">Uncharacterized protein</fullName>
    </submittedName>
</protein>
<sequence>MGKGMNLSPAEEAGGSPPSTPSPKLEFVFSRGRSPEGHADGNRGELLHRGEVAPERGSVHREPIGKCASRIREVPVGGRVCVPGEEGGGGGVTPMATSTWGYGGQTSRTAMAATCGGTASFLGRVL</sequence>
<evidence type="ECO:0000313" key="2">
    <source>
        <dbReference type="EMBL" id="KAK4747459.1"/>
    </source>
</evidence>
<name>A0AAN7JK18_9MYRT</name>
<dbReference type="AlphaFoldDB" id="A0AAN7JK18"/>
<dbReference type="EMBL" id="JAXIOK010000019">
    <property type="protein sequence ID" value="KAK4747459.1"/>
    <property type="molecule type" value="Genomic_DNA"/>
</dbReference>
<feature type="region of interest" description="Disordered" evidence="1">
    <location>
        <begin position="1"/>
        <end position="61"/>
    </location>
</feature>
<proteinExistence type="predicted"/>
<gene>
    <name evidence="2" type="ORF">SAY87_014045</name>
</gene>
<dbReference type="Proteomes" id="UP001345219">
    <property type="component" value="Chromosome 12"/>
</dbReference>